<feature type="transmembrane region" description="Helical" evidence="1">
    <location>
        <begin position="41"/>
        <end position="62"/>
    </location>
</feature>
<gene>
    <name evidence="2" type="ORF">EDD73_101128</name>
</gene>
<organism evidence="2 3">
    <name type="scientific">Heliophilum fasciatum</name>
    <dbReference type="NCBI Taxonomy" id="35700"/>
    <lineage>
        <taxon>Bacteria</taxon>
        <taxon>Bacillati</taxon>
        <taxon>Bacillota</taxon>
        <taxon>Clostridia</taxon>
        <taxon>Eubacteriales</taxon>
        <taxon>Heliobacteriaceae</taxon>
        <taxon>Heliophilum</taxon>
    </lineage>
</organism>
<protein>
    <submittedName>
        <fullName evidence="2">Uncharacterized protein</fullName>
    </submittedName>
</protein>
<keyword evidence="3" id="KW-1185">Reference proteome</keyword>
<evidence type="ECO:0000313" key="2">
    <source>
        <dbReference type="EMBL" id="TCP68962.1"/>
    </source>
</evidence>
<sequence>MIDRWVGWPWERTLVLFTSLAFALLAVQVTLFHYRQNFRHWAMWGPVIGLPIAALLGFLLVAKETVTMRLLFILALWLELGSSLLGIYFHGRGVGQRVGGWGLHNIMIGPPLILPMMLSALSVLGLLAMYW</sequence>
<dbReference type="AlphaFoldDB" id="A0A4R2RWW1"/>
<name>A0A4R2RWW1_9FIRM</name>
<feature type="transmembrane region" description="Helical" evidence="1">
    <location>
        <begin position="112"/>
        <end position="130"/>
    </location>
</feature>
<dbReference type="RefSeq" id="WP_243116737.1">
    <property type="nucleotide sequence ID" value="NZ_JAOQNU010000001.1"/>
</dbReference>
<dbReference type="Proteomes" id="UP000294813">
    <property type="component" value="Unassembled WGS sequence"/>
</dbReference>
<dbReference type="EMBL" id="SLXT01000001">
    <property type="protein sequence ID" value="TCP68962.1"/>
    <property type="molecule type" value="Genomic_DNA"/>
</dbReference>
<proteinExistence type="predicted"/>
<reference evidence="2 3" key="1">
    <citation type="submission" date="2019-03" db="EMBL/GenBank/DDBJ databases">
        <title>Genomic Encyclopedia of Type Strains, Phase IV (KMG-IV): sequencing the most valuable type-strain genomes for metagenomic binning, comparative biology and taxonomic classification.</title>
        <authorList>
            <person name="Goeker M."/>
        </authorList>
    </citation>
    <scope>NUCLEOTIDE SEQUENCE [LARGE SCALE GENOMIC DNA]</scope>
    <source>
        <strain evidence="2 3">DSM 11170</strain>
    </source>
</reference>
<keyword evidence="1" id="KW-1133">Transmembrane helix</keyword>
<accession>A0A4R2RWW1</accession>
<evidence type="ECO:0000313" key="3">
    <source>
        <dbReference type="Proteomes" id="UP000294813"/>
    </source>
</evidence>
<comment type="caution">
    <text evidence="2">The sequence shown here is derived from an EMBL/GenBank/DDBJ whole genome shotgun (WGS) entry which is preliminary data.</text>
</comment>
<feature type="transmembrane region" description="Helical" evidence="1">
    <location>
        <begin position="14"/>
        <end position="34"/>
    </location>
</feature>
<evidence type="ECO:0000256" key="1">
    <source>
        <dbReference type="SAM" id="Phobius"/>
    </source>
</evidence>
<feature type="transmembrane region" description="Helical" evidence="1">
    <location>
        <begin position="68"/>
        <end position="91"/>
    </location>
</feature>
<keyword evidence="1" id="KW-0472">Membrane</keyword>
<keyword evidence="1" id="KW-0812">Transmembrane</keyword>